<protein>
    <submittedName>
        <fullName evidence="2">Acyltransferase</fullName>
        <ecNumber evidence="2">2.3.1.-</ecNumber>
    </submittedName>
</protein>
<dbReference type="RefSeq" id="WP_342160125.1">
    <property type="nucleotide sequence ID" value="NZ_JBCDNA010000002.1"/>
</dbReference>
<dbReference type="PANTHER" id="PTHR43300:SF4">
    <property type="entry name" value="ACYL-[ACYL-CARRIER-PROTEIN]--UDP-N-ACETYLGLUCOSAMINE O-ACYLTRANSFERASE"/>
    <property type="match status" value="1"/>
</dbReference>
<comment type="caution">
    <text evidence="2">The sequence shown here is derived from an EMBL/GenBank/DDBJ whole genome shotgun (WGS) entry which is preliminary data.</text>
</comment>
<accession>A0ABU9L0Y6</accession>
<dbReference type="SUPFAM" id="SSF51161">
    <property type="entry name" value="Trimeric LpxA-like enzymes"/>
    <property type="match status" value="1"/>
</dbReference>
<dbReference type="EMBL" id="JBCDNA010000002">
    <property type="protein sequence ID" value="MEL4456092.1"/>
    <property type="molecule type" value="Genomic_DNA"/>
</dbReference>
<name>A0ABU9L0Y6_9FLAO</name>
<dbReference type="InterPro" id="IPR011004">
    <property type="entry name" value="Trimer_LpxA-like_sf"/>
</dbReference>
<dbReference type="InterPro" id="IPR001451">
    <property type="entry name" value="Hexapep"/>
</dbReference>
<comment type="similarity">
    <text evidence="1">Belongs to the transferase hexapeptide repeat family.</text>
</comment>
<dbReference type="Proteomes" id="UP001474120">
    <property type="component" value="Unassembled WGS sequence"/>
</dbReference>
<sequence>MNKQAYFAHETAVIDQPCIIGEGTKIWHFSHIMANCSLGKNCNIGQNVVISPDVHLGNNVKVQNNVSIYTGVICEDDVFLGPSMVFTNVINPRSAVNRKNEYMKTTVRKGASIGANATIVCGNDIGEFAFVGAGAVVVKEVKPYALVVGNPSKQIGWISEYGQRLYFDEEGIAICSESHEKYELKNNLVHKIN</sequence>
<dbReference type="EC" id="2.3.1.-" evidence="2"/>
<evidence type="ECO:0000256" key="1">
    <source>
        <dbReference type="ARBA" id="ARBA00007274"/>
    </source>
</evidence>
<dbReference type="CDD" id="cd03358">
    <property type="entry name" value="LbH_WxcM_N_like"/>
    <property type="match status" value="1"/>
</dbReference>
<evidence type="ECO:0000313" key="2">
    <source>
        <dbReference type="EMBL" id="MEL4456092.1"/>
    </source>
</evidence>
<keyword evidence="2" id="KW-0808">Transferase</keyword>
<reference evidence="2 3" key="1">
    <citation type="submission" date="2024-04" db="EMBL/GenBank/DDBJ databases">
        <title>whole genome sequencing of Lutimonas vermicola strain IMCC1616.</title>
        <authorList>
            <person name="Bae S.S."/>
        </authorList>
    </citation>
    <scope>NUCLEOTIDE SEQUENCE [LARGE SCALE GENOMIC DNA]</scope>
    <source>
        <strain evidence="2 3">IMCC1616</strain>
    </source>
</reference>
<dbReference type="Gene3D" id="2.20.70.110">
    <property type="match status" value="1"/>
</dbReference>
<dbReference type="Gene3D" id="2.160.10.10">
    <property type="entry name" value="Hexapeptide repeat proteins"/>
    <property type="match status" value="1"/>
</dbReference>
<evidence type="ECO:0000313" key="3">
    <source>
        <dbReference type="Proteomes" id="UP001474120"/>
    </source>
</evidence>
<organism evidence="2 3">
    <name type="scientific">Lutimonas vermicola</name>
    <dbReference type="NCBI Taxonomy" id="414288"/>
    <lineage>
        <taxon>Bacteria</taxon>
        <taxon>Pseudomonadati</taxon>
        <taxon>Bacteroidota</taxon>
        <taxon>Flavobacteriia</taxon>
        <taxon>Flavobacteriales</taxon>
        <taxon>Flavobacteriaceae</taxon>
        <taxon>Lutimonas</taxon>
    </lineage>
</organism>
<dbReference type="InterPro" id="IPR050179">
    <property type="entry name" value="Trans_hexapeptide_repeat"/>
</dbReference>
<dbReference type="Pfam" id="PF14602">
    <property type="entry name" value="Hexapep_2"/>
    <property type="match status" value="1"/>
</dbReference>
<dbReference type="PANTHER" id="PTHR43300">
    <property type="entry name" value="ACETYLTRANSFERASE"/>
    <property type="match status" value="1"/>
</dbReference>
<proteinExistence type="inferred from homology"/>
<keyword evidence="2" id="KW-0012">Acyltransferase</keyword>
<gene>
    <name evidence="2" type="ORF">AABB81_09320</name>
</gene>
<dbReference type="GO" id="GO:0016746">
    <property type="term" value="F:acyltransferase activity"/>
    <property type="evidence" value="ECO:0007669"/>
    <property type="project" value="UniProtKB-KW"/>
</dbReference>
<keyword evidence="3" id="KW-1185">Reference proteome</keyword>
<dbReference type="Pfam" id="PF00132">
    <property type="entry name" value="Hexapep"/>
    <property type="match status" value="1"/>
</dbReference>